<evidence type="ECO:0000256" key="2">
    <source>
        <dbReference type="ARBA" id="ARBA00009237"/>
    </source>
</evidence>
<evidence type="ECO:0000256" key="13">
    <source>
        <dbReference type="ARBA" id="ARBA00023257"/>
    </source>
</evidence>
<evidence type="ECO:0000256" key="3">
    <source>
        <dbReference type="ARBA" id="ARBA00022448"/>
    </source>
</evidence>
<evidence type="ECO:0000256" key="11">
    <source>
        <dbReference type="ARBA" id="ARBA00023170"/>
    </source>
</evidence>
<dbReference type="GO" id="GO:0045211">
    <property type="term" value="C:postsynaptic membrane"/>
    <property type="evidence" value="ECO:0007669"/>
    <property type="project" value="UniProtKB-SubCell"/>
</dbReference>
<dbReference type="InterPro" id="IPR038050">
    <property type="entry name" value="Neuro_actylchol_rec"/>
</dbReference>
<keyword evidence="10" id="KW-1015">Disulfide bond</keyword>
<keyword evidence="5 17" id="KW-0812">Transmembrane</keyword>
<dbReference type="AlphaFoldDB" id="A0AAN0LHM2"/>
<evidence type="ECO:0000256" key="7">
    <source>
        <dbReference type="ARBA" id="ARBA00023018"/>
    </source>
</evidence>
<dbReference type="InterPro" id="IPR036719">
    <property type="entry name" value="Neuro-gated_channel_TM_sf"/>
</dbReference>
<dbReference type="Pfam" id="PF02931">
    <property type="entry name" value="Neur_chan_LBD"/>
    <property type="match status" value="1"/>
</dbReference>
<evidence type="ECO:0000256" key="1">
    <source>
        <dbReference type="ARBA" id="ARBA00003328"/>
    </source>
</evidence>
<dbReference type="Pfam" id="PF02932">
    <property type="entry name" value="Neur_chan_memb"/>
    <property type="match status" value="1"/>
</dbReference>
<evidence type="ECO:0000256" key="8">
    <source>
        <dbReference type="ARBA" id="ARBA00023065"/>
    </source>
</evidence>
<feature type="domain" description="Neurotransmitter-gated ion-channel ligand-binding" evidence="18">
    <location>
        <begin position="25"/>
        <end position="234"/>
    </location>
</feature>
<evidence type="ECO:0000256" key="15">
    <source>
        <dbReference type="ARBA" id="ARBA00023303"/>
    </source>
</evidence>
<keyword evidence="7" id="KW-0770">Synapse</keyword>
<dbReference type="Gene3D" id="1.20.58.390">
    <property type="entry name" value="Neurotransmitter-gated ion-channel transmembrane domain"/>
    <property type="match status" value="2"/>
</dbReference>
<keyword evidence="6 17" id="KW-1133">Transmembrane helix</keyword>
<dbReference type="SUPFAM" id="SSF63712">
    <property type="entry name" value="Nicotinic receptor ligand binding domain-like"/>
    <property type="match status" value="1"/>
</dbReference>
<dbReference type="InterPro" id="IPR002394">
    <property type="entry name" value="Nicotinic_acetylcholine_rcpt"/>
</dbReference>
<feature type="signal peptide" evidence="17">
    <location>
        <begin position="1"/>
        <end position="20"/>
    </location>
</feature>
<sequence length="476" mass="55678">MNFILFLNIFVLFLIFKIKCNPDAKRLYEDLMAPYNKLVRPVFNSSEMINVKLGLKLFQILDLNLKKEYLLTNMMVSHEWNDYSLRWNFSDYGNVKQLYIPADKLWLPDIILYNNADDAYELSIKTNAVIHYDGTVIWQSPTTFKSHCEINVEYFPFDLQTCKLHFTSWTHGDNINLKHHNYKSSEPGIDLNNYFLNVEWDVLSVTALEQKKNFNCCTDIYSDIFFTIHLRRKTFFYIFSLLIPISLLSFLTVFVFYLPANSGEKVSLIISILLSLTFLLLIYIDIMPSTSICLPVLGKYLIFILLLVILSLIITCFILNVHFRSPNTHKMSPWSKTFFLKTLPPYLLIDLSIENQKFLLSSNNNITTNIKTFASKSIQTPTTGYIYSAEINRAIRNTLFIAYHLENKDTFENCKQDWQIMALVLDRMFFYLFFLLHLVGTIAIFLSITSIYDSSNPIDLQQSKINKDFENILKTF</sequence>
<dbReference type="InterPro" id="IPR006202">
    <property type="entry name" value="Neur_chan_lig-bd"/>
</dbReference>
<keyword evidence="9 17" id="KW-0472">Membrane</keyword>
<comment type="subcellular location">
    <subcellularLocation>
        <location evidence="16">Postsynaptic cell membrane</location>
        <topology evidence="16">Multi-pass membrane protein</topology>
    </subcellularLocation>
</comment>
<keyword evidence="4" id="KW-1003">Cell membrane</keyword>
<evidence type="ECO:0000256" key="17">
    <source>
        <dbReference type="RuleBase" id="RU000687"/>
    </source>
</evidence>
<dbReference type="GO" id="GO:0022848">
    <property type="term" value="F:acetylcholine-gated monoatomic cation-selective channel activity"/>
    <property type="evidence" value="ECO:0007669"/>
    <property type="project" value="InterPro"/>
</dbReference>
<organism evidence="20">
    <name type="scientific">Polyphagotarsonemus latus</name>
    <dbReference type="NCBI Taxonomy" id="1204166"/>
    <lineage>
        <taxon>Eukaryota</taxon>
        <taxon>Metazoa</taxon>
        <taxon>Ecdysozoa</taxon>
        <taxon>Arthropoda</taxon>
        <taxon>Chelicerata</taxon>
        <taxon>Arachnida</taxon>
        <taxon>Acari</taxon>
        <taxon>Acariformes</taxon>
        <taxon>Trombidiformes</taxon>
        <taxon>Prostigmata</taxon>
        <taxon>Eleutherengona</taxon>
        <taxon>Heterostigmata</taxon>
        <taxon>Tarsonemoidea</taxon>
        <taxon>Tarsonemidae</taxon>
        <taxon>Polyphagotarsonemus</taxon>
    </lineage>
</organism>
<keyword evidence="14" id="KW-1071">Ligand-gated ion channel</keyword>
<dbReference type="GO" id="GO:0004888">
    <property type="term" value="F:transmembrane signaling receptor activity"/>
    <property type="evidence" value="ECO:0007669"/>
    <property type="project" value="InterPro"/>
</dbReference>
<evidence type="ECO:0000256" key="12">
    <source>
        <dbReference type="ARBA" id="ARBA00023180"/>
    </source>
</evidence>
<evidence type="ECO:0000259" key="18">
    <source>
        <dbReference type="Pfam" id="PF02931"/>
    </source>
</evidence>
<dbReference type="PROSITE" id="PS00236">
    <property type="entry name" value="NEUROTR_ION_CHANNEL"/>
    <property type="match status" value="1"/>
</dbReference>
<evidence type="ECO:0000313" key="20">
    <source>
        <dbReference type="EMBL" id="WTM06409.1"/>
    </source>
</evidence>
<feature type="transmembrane region" description="Helical" evidence="17">
    <location>
        <begin position="266"/>
        <end position="284"/>
    </location>
</feature>
<feature type="transmembrane region" description="Helical" evidence="17">
    <location>
        <begin position="300"/>
        <end position="321"/>
    </location>
</feature>
<comment type="similarity">
    <text evidence="2">Belongs to the ligand-gated ion channel (TC 1.A.9) family. Acetylcholine receptor (TC 1.A.9.1) subfamily.</text>
</comment>
<feature type="transmembrane region" description="Helical" evidence="17">
    <location>
        <begin position="235"/>
        <end position="259"/>
    </location>
</feature>
<reference evidence="20" key="1">
    <citation type="submission" date="2024-01" db="EMBL/GenBank/DDBJ databases">
        <title>Genome insights into chemosensory and detoxification machineries of broad mite, Polyphagotarsonemus latus (Tarsonemidae: Acari).</title>
        <authorList>
            <person name="Muthugoundar M."/>
            <person name="P J A."/>
            <person name="Augustine N."/>
        </authorList>
    </citation>
    <scope>NUCLEOTIDE SEQUENCE</scope>
</reference>
<keyword evidence="3 17" id="KW-0813">Transport</keyword>
<keyword evidence="13" id="KW-0628">Postsynaptic cell membrane</keyword>
<evidence type="ECO:0000256" key="16">
    <source>
        <dbReference type="ARBA" id="ARBA00034104"/>
    </source>
</evidence>
<evidence type="ECO:0000256" key="14">
    <source>
        <dbReference type="ARBA" id="ARBA00023286"/>
    </source>
</evidence>
<dbReference type="FunFam" id="2.70.170.10:FF:000013">
    <property type="entry name" value="Acetylcholine receptor subunit alpha"/>
    <property type="match status" value="1"/>
</dbReference>
<evidence type="ECO:0000256" key="5">
    <source>
        <dbReference type="ARBA" id="ARBA00022692"/>
    </source>
</evidence>
<evidence type="ECO:0000256" key="10">
    <source>
        <dbReference type="ARBA" id="ARBA00023157"/>
    </source>
</evidence>
<gene>
    <name evidence="20" type="primary">nAChR</name>
</gene>
<feature type="transmembrane region" description="Helical" evidence="17">
    <location>
        <begin position="429"/>
        <end position="452"/>
    </location>
</feature>
<keyword evidence="12" id="KW-0325">Glycoprotein</keyword>
<keyword evidence="11 20" id="KW-0675">Receptor</keyword>
<protein>
    <submittedName>
        <fullName evidence="20">Nicotinic acetylcholine receptor</fullName>
    </submittedName>
</protein>
<dbReference type="InterPro" id="IPR006029">
    <property type="entry name" value="Neurotrans-gated_channel_TM"/>
</dbReference>
<keyword evidence="8 17" id="KW-0406">Ion transport</keyword>
<dbReference type="EMBL" id="PP191248">
    <property type="protein sequence ID" value="WTM06409.1"/>
    <property type="molecule type" value="mRNA"/>
</dbReference>
<dbReference type="InterPro" id="IPR006201">
    <property type="entry name" value="Neur_channel"/>
</dbReference>
<dbReference type="InterPro" id="IPR036734">
    <property type="entry name" value="Neur_chan_lig-bd_sf"/>
</dbReference>
<evidence type="ECO:0000256" key="4">
    <source>
        <dbReference type="ARBA" id="ARBA00022475"/>
    </source>
</evidence>
<proteinExistence type="evidence at transcript level"/>
<accession>A0AAN0LHM2</accession>
<dbReference type="SUPFAM" id="SSF90112">
    <property type="entry name" value="Neurotransmitter-gated ion-channel transmembrane pore"/>
    <property type="match status" value="1"/>
</dbReference>
<dbReference type="NCBIfam" id="TIGR00860">
    <property type="entry name" value="LIC"/>
    <property type="match status" value="1"/>
</dbReference>
<feature type="chain" id="PRO_5042664318" evidence="17">
    <location>
        <begin position="21"/>
        <end position="476"/>
    </location>
</feature>
<dbReference type="Gene3D" id="2.70.170.10">
    <property type="entry name" value="Neurotransmitter-gated ion-channel ligand-binding domain"/>
    <property type="match status" value="1"/>
</dbReference>
<comment type="function">
    <text evidence="1">After binding acetylcholine, the AChR responds by an extensive change in conformation that affects all subunits and leads to opening of an ion-conducting channel across the plasma membrane.</text>
</comment>
<dbReference type="PRINTS" id="PR00254">
    <property type="entry name" value="NICOTINICR"/>
</dbReference>
<evidence type="ECO:0000259" key="19">
    <source>
        <dbReference type="Pfam" id="PF02932"/>
    </source>
</evidence>
<keyword evidence="15 17" id="KW-0407">Ion channel</keyword>
<evidence type="ECO:0000256" key="9">
    <source>
        <dbReference type="ARBA" id="ARBA00023136"/>
    </source>
</evidence>
<evidence type="ECO:0000256" key="6">
    <source>
        <dbReference type="ARBA" id="ARBA00022989"/>
    </source>
</evidence>
<keyword evidence="17" id="KW-0732">Signal</keyword>
<dbReference type="PRINTS" id="PR00252">
    <property type="entry name" value="NRIONCHANNEL"/>
</dbReference>
<dbReference type="InterPro" id="IPR018000">
    <property type="entry name" value="Neurotransmitter_ion_chnl_CS"/>
</dbReference>
<feature type="domain" description="Neurotransmitter-gated ion-channel transmembrane" evidence="19">
    <location>
        <begin position="241"/>
        <end position="445"/>
    </location>
</feature>
<name>A0AAN0LHM2_9ACAR</name>
<dbReference type="PANTHER" id="PTHR18945">
    <property type="entry name" value="NEUROTRANSMITTER GATED ION CHANNEL"/>
    <property type="match status" value="1"/>
</dbReference>